<dbReference type="Gene3D" id="2.80.10.50">
    <property type="match status" value="1"/>
</dbReference>
<evidence type="ECO:0000313" key="2">
    <source>
        <dbReference type="Proteomes" id="UP000199045"/>
    </source>
</evidence>
<dbReference type="SUPFAM" id="SSF101898">
    <property type="entry name" value="NHL repeat"/>
    <property type="match status" value="1"/>
</dbReference>
<dbReference type="AlphaFoldDB" id="A0A1G8AHW2"/>
<dbReference type="OrthoDB" id="9805017at2"/>
<reference evidence="2" key="1">
    <citation type="submission" date="2016-10" db="EMBL/GenBank/DDBJ databases">
        <authorList>
            <person name="Varghese N."/>
            <person name="Submissions S."/>
        </authorList>
    </citation>
    <scope>NUCLEOTIDE SEQUENCE [LARGE SCALE GENOMIC DNA]</scope>
    <source>
        <strain evidence="2">DSM 527</strain>
    </source>
</reference>
<gene>
    <name evidence="1" type="ORF">SAMN04488121_109242</name>
</gene>
<accession>A0A1G8AHW2</accession>
<protein>
    <recommendedName>
        <fullName evidence="3">Delta-60 repeat domain-containing protein</fullName>
    </recommendedName>
</protein>
<dbReference type="Proteomes" id="UP000199045">
    <property type="component" value="Unassembled WGS sequence"/>
</dbReference>
<evidence type="ECO:0000313" key="1">
    <source>
        <dbReference type="EMBL" id="SDH19900.1"/>
    </source>
</evidence>
<evidence type="ECO:0008006" key="3">
    <source>
        <dbReference type="Google" id="ProtNLM"/>
    </source>
</evidence>
<dbReference type="EMBL" id="FNBN01000009">
    <property type="protein sequence ID" value="SDH19900.1"/>
    <property type="molecule type" value="Genomic_DNA"/>
</dbReference>
<organism evidence="1 2">
    <name type="scientific">Chitinophaga filiformis</name>
    <name type="common">Myxococcus filiformis</name>
    <name type="synonym">Flexibacter filiformis</name>
    <dbReference type="NCBI Taxonomy" id="104663"/>
    <lineage>
        <taxon>Bacteria</taxon>
        <taxon>Pseudomonadati</taxon>
        <taxon>Bacteroidota</taxon>
        <taxon>Chitinophagia</taxon>
        <taxon>Chitinophagales</taxon>
        <taxon>Chitinophagaceae</taxon>
        <taxon>Chitinophaga</taxon>
    </lineage>
</organism>
<dbReference type="Pfam" id="PF17164">
    <property type="entry name" value="DUF5122"/>
    <property type="match status" value="2"/>
</dbReference>
<sequence>MRFLPNGQLDNSFGNGGVVYTDIDEDDEVTKVISLPDGSIFAAGISDSRTSVCKYHADGTTDYGFGGSGYRILGFGSNPSNTNISVQPDGKILLTGVRASGNFKVYRLKSNGVEESSQEFLGTMPDPSYDYYTYHKAQCLNLLQKVSIGFWPIMGTVQNPLNHWHFLCPHLHQIRQTTCIRIRQQVNLHWIISALPQIGKHWTSSPSQVLNQRFRMI</sequence>
<dbReference type="STRING" id="104663.SAMN04488121_109242"/>
<proteinExistence type="predicted"/>
<name>A0A1G8AHW2_CHIFI</name>
<dbReference type="InterPro" id="IPR013431">
    <property type="entry name" value="Delta_60_rpt"/>
</dbReference>